<evidence type="ECO:0000313" key="1">
    <source>
        <dbReference type="EMBL" id="HJG36975.1"/>
    </source>
</evidence>
<reference evidence="1" key="2">
    <citation type="submission" date="2021-09" db="EMBL/GenBank/DDBJ databases">
        <authorList>
            <person name="Gilroy R."/>
        </authorList>
    </citation>
    <scope>NUCLEOTIDE SEQUENCE</scope>
    <source>
        <strain evidence="1">ChiHjej13B12-9602</strain>
    </source>
</reference>
<comment type="caution">
    <text evidence="1">The sequence shown here is derived from an EMBL/GenBank/DDBJ whole genome shotgun (WGS) entry which is preliminary data.</text>
</comment>
<sequence>MGIFDWLRREAGKPKGSAAANADAAVAPQQASGSPEVAELWEPVAAYLPVDAAEHHVAVAVASAIAAGDREQSKMVVKRVSKANPEYQRVAVIASALAAGALEASAYTVKHIYKQEVTEENHAA</sequence>
<evidence type="ECO:0000313" key="2">
    <source>
        <dbReference type="Proteomes" id="UP000753256"/>
    </source>
</evidence>
<organism evidence="1 2">
    <name type="scientific">Enorma phocaeensis</name>
    <dbReference type="NCBI Taxonomy" id="1871019"/>
    <lineage>
        <taxon>Bacteria</taxon>
        <taxon>Bacillati</taxon>
        <taxon>Actinomycetota</taxon>
        <taxon>Coriobacteriia</taxon>
        <taxon>Coriobacteriales</taxon>
        <taxon>Coriobacteriaceae</taxon>
        <taxon>Enorma</taxon>
    </lineage>
</organism>
<accession>A0A921IVR7</accession>
<dbReference type="Proteomes" id="UP000753256">
    <property type="component" value="Unassembled WGS sequence"/>
</dbReference>
<protein>
    <submittedName>
        <fullName evidence="1">Uncharacterized protein</fullName>
    </submittedName>
</protein>
<name>A0A921IVR7_9ACTN</name>
<reference evidence="1" key="1">
    <citation type="journal article" date="2021" name="PeerJ">
        <title>Extensive microbial diversity within the chicken gut microbiome revealed by metagenomics and culture.</title>
        <authorList>
            <person name="Gilroy R."/>
            <person name="Ravi A."/>
            <person name="Getino M."/>
            <person name="Pursley I."/>
            <person name="Horton D.L."/>
            <person name="Alikhan N.F."/>
            <person name="Baker D."/>
            <person name="Gharbi K."/>
            <person name="Hall N."/>
            <person name="Watson M."/>
            <person name="Adriaenssens E.M."/>
            <person name="Foster-Nyarko E."/>
            <person name="Jarju S."/>
            <person name="Secka A."/>
            <person name="Antonio M."/>
            <person name="Oren A."/>
            <person name="Chaudhuri R.R."/>
            <person name="La Ragione R."/>
            <person name="Hildebrand F."/>
            <person name="Pallen M.J."/>
        </authorList>
    </citation>
    <scope>NUCLEOTIDE SEQUENCE</scope>
    <source>
        <strain evidence="1">ChiHjej13B12-9602</strain>
    </source>
</reference>
<dbReference type="AlphaFoldDB" id="A0A921IVR7"/>
<proteinExistence type="predicted"/>
<gene>
    <name evidence="1" type="ORF">K8V70_03800</name>
</gene>
<dbReference type="EMBL" id="DYUZ01000015">
    <property type="protein sequence ID" value="HJG36975.1"/>
    <property type="molecule type" value="Genomic_DNA"/>
</dbReference>
<dbReference type="RefSeq" id="WP_273189459.1">
    <property type="nucleotide sequence ID" value="NZ_DYUZ01000015.1"/>
</dbReference>